<keyword evidence="2" id="KW-1185">Reference proteome</keyword>
<gene>
    <name evidence="1" type="ORF">JAO78_000255</name>
</gene>
<name>A0ABS8BYW2_9ALTE</name>
<evidence type="ECO:0000313" key="2">
    <source>
        <dbReference type="Proteomes" id="UP000633814"/>
    </source>
</evidence>
<sequence length="60" mass="6794">MAIMTVNEVAQFLDITPIRVERLAREHLLVPCDKANDGKPLFAEEDVQRYKVLAERLGGL</sequence>
<reference evidence="1 2" key="1">
    <citation type="submission" date="2021-10" db="EMBL/GenBank/DDBJ databases">
        <title>Alishewanella koreense sp. nov. isolated from seawater of southwestern coast in South Korea and the proposal for the reclassification of Rheinheimera perlucida and Rheinheimera tuosuensis as Arsukibacterium perlucida and Arsukibacterium tuosuensis.</title>
        <authorList>
            <person name="Kim K.H."/>
            <person name="Ruan W."/>
            <person name="Kim K.R."/>
            <person name="Baek J.H."/>
            <person name="Jeon C.O."/>
        </authorList>
    </citation>
    <scope>NUCLEOTIDE SEQUENCE [LARGE SCALE GENOMIC DNA]</scope>
    <source>
        <strain evidence="1 2">16-MA</strain>
    </source>
</reference>
<organism evidence="1 2">
    <name type="scientific">Alishewanella maricola</name>
    <dbReference type="NCBI Taxonomy" id="2795740"/>
    <lineage>
        <taxon>Bacteria</taxon>
        <taxon>Pseudomonadati</taxon>
        <taxon>Pseudomonadota</taxon>
        <taxon>Gammaproteobacteria</taxon>
        <taxon>Alteromonadales</taxon>
        <taxon>Alteromonadaceae</taxon>
        <taxon>Alishewanella</taxon>
    </lineage>
</organism>
<evidence type="ECO:0000313" key="1">
    <source>
        <dbReference type="EMBL" id="MCB5225247.1"/>
    </source>
</evidence>
<comment type="caution">
    <text evidence="1">The sequence shown here is derived from an EMBL/GenBank/DDBJ whole genome shotgun (WGS) entry which is preliminary data.</text>
</comment>
<accession>A0ABS8BYW2</accession>
<protein>
    <submittedName>
        <fullName evidence="1">Helix-turn-helix domain-containing protein</fullName>
    </submittedName>
</protein>
<proteinExistence type="predicted"/>
<dbReference type="Proteomes" id="UP000633814">
    <property type="component" value="Unassembled WGS sequence"/>
</dbReference>
<dbReference type="EMBL" id="JAEINI020000001">
    <property type="protein sequence ID" value="MCB5225247.1"/>
    <property type="molecule type" value="Genomic_DNA"/>
</dbReference>
<dbReference type="RefSeq" id="WP_226749348.1">
    <property type="nucleotide sequence ID" value="NZ_JAEINI020000001.1"/>
</dbReference>
<dbReference type="Gene3D" id="1.10.1660.10">
    <property type="match status" value="1"/>
</dbReference>